<dbReference type="Proteomes" id="UP000321393">
    <property type="component" value="Unassembled WGS sequence"/>
</dbReference>
<gene>
    <name evidence="1" type="ORF">E6C27_scaffold34G001230</name>
</gene>
<protein>
    <submittedName>
        <fullName evidence="1">Auxin transporter-like protein 5</fullName>
    </submittedName>
</protein>
<sequence length="163" mass="18382">MNRQGVVGKIEVKFLEFPTSFVGVDSPLLRLVQWIIVQPRILVKRKVPSNRKLIVFTPNGTCNWSLTGHRRVLGLGDELLSHSNAFTLLSESSCCDVSISLTLIQQILLDVVLIFNKVSSISKKKQVVAINQEGIQIDTRNSYSQLELNEVQVEWADFLAQYI</sequence>
<name>A0A5A7SI59_CUCMM</name>
<evidence type="ECO:0000313" key="2">
    <source>
        <dbReference type="Proteomes" id="UP000321393"/>
    </source>
</evidence>
<dbReference type="EMBL" id="SSTE01023063">
    <property type="protein sequence ID" value="KAA0025850.1"/>
    <property type="molecule type" value="Genomic_DNA"/>
</dbReference>
<proteinExistence type="predicted"/>
<accession>A0A5A7SI59</accession>
<reference evidence="1 2" key="1">
    <citation type="submission" date="2019-08" db="EMBL/GenBank/DDBJ databases">
        <title>Draft genome sequences of two oriental melons (Cucumis melo L. var makuwa).</title>
        <authorList>
            <person name="Kwon S.-Y."/>
        </authorList>
    </citation>
    <scope>NUCLEOTIDE SEQUENCE [LARGE SCALE GENOMIC DNA]</scope>
    <source>
        <strain evidence="2">cv. SW 3</strain>
        <tissue evidence="1">Leaf</tissue>
    </source>
</reference>
<comment type="caution">
    <text evidence="1">The sequence shown here is derived from an EMBL/GenBank/DDBJ whole genome shotgun (WGS) entry which is preliminary data.</text>
</comment>
<organism evidence="1 2">
    <name type="scientific">Cucumis melo var. makuwa</name>
    <name type="common">Oriental melon</name>
    <dbReference type="NCBI Taxonomy" id="1194695"/>
    <lineage>
        <taxon>Eukaryota</taxon>
        <taxon>Viridiplantae</taxon>
        <taxon>Streptophyta</taxon>
        <taxon>Embryophyta</taxon>
        <taxon>Tracheophyta</taxon>
        <taxon>Spermatophyta</taxon>
        <taxon>Magnoliopsida</taxon>
        <taxon>eudicotyledons</taxon>
        <taxon>Gunneridae</taxon>
        <taxon>Pentapetalae</taxon>
        <taxon>rosids</taxon>
        <taxon>fabids</taxon>
        <taxon>Cucurbitales</taxon>
        <taxon>Cucurbitaceae</taxon>
        <taxon>Benincaseae</taxon>
        <taxon>Cucumis</taxon>
    </lineage>
</organism>
<evidence type="ECO:0000313" key="1">
    <source>
        <dbReference type="EMBL" id="KAA0025850.1"/>
    </source>
</evidence>
<dbReference type="AlphaFoldDB" id="A0A5A7SI59"/>